<dbReference type="Proteomes" id="UP001060085">
    <property type="component" value="Linkage Group LG02"/>
</dbReference>
<name>A0ACC0BYH2_CATRO</name>
<reference evidence="2" key="1">
    <citation type="journal article" date="2023" name="Nat. Plants">
        <title>Single-cell RNA sequencing provides a high-resolution roadmap for understanding the multicellular compartmentation of specialized metabolism.</title>
        <authorList>
            <person name="Sun S."/>
            <person name="Shen X."/>
            <person name="Li Y."/>
            <person name="Li Y."/>
            <person name="Wang S."/>
            <person name="Li R."/>
            <person name="Zhang H."/>
            <person name="Shen G."/>
            <person name="Guo B."/>
            <person name="Wei J."/>
            <person name="Xu J."/>
            <person name="St-Pierre B."/>
            <person name="Chen S."/>
            <person name="Sun C."/>
        </authorList>
    </citation>
    <scope>NUCLEOTIDE SEQUENCE [LARGE SCALE GENOMIC DNA]</scope>
</reference>
<organism evidence="1 2">
    <name type="scientific">Catharanthus roseus</name>
    <name type="common">Madagascar periwinkle</name>
    <name type="synonym">Vinca rosea</name>
    <dbReference type="NCBI Taxonomy" id="4058"/>
    <lineage>
        <taxon>Eukaryota</taxon>
        <taxon>Viridiplantae</taxon>
        <taxon>Streptophyta</taxon>
        <taxon>Embryophyta</taxon>
        <taxon>Tracheophyta</taxon>
        <taxon>Spermatophyta</taxon>
        <taxon>Magnoliopsida</taxon>
        <taxon>eudicotyledons</taxon>
        <taxon>Gunneridae</taxon>
        <taxon>Pentapetalae</taxon>
        <taxon>asterids</taxon>
        <taxon>lamiids</taxon>
        <taxon>Gentianales</taxon>
        <taxon>Apocynaceae</taxon>
        <taxon>Rauvolfioideae</taxon>
        <taxon>Vinceae</taxon>
        <taxon>Catharanthinae</taxon>
        <taxon>Catharanthus</taxon>
    </lineage>
</organism>
<comment type="caution">
    <text evidence="1">The sequence shown here is derived from an EMBL/GenBank/DDBJ whole genome shotgun (WGS) entry which is preliminary data.</text>
</comment>
<sequence>MTIYLLCLGHLFGLISAVGFYCGGEPRFASSVPASVNNLSNLRSSLDLASEIKDEKQRKHGKGGNKVDKTHGVSQEKRERSREGGLPVTLVTAKAISESAISDLPFAYRRYLDAALQLLGDRLSARHLFVKI</sequence>
<accession>A0ACC0BYH2</accession>
<evidence type="ECO:0000313" key="1">
    <source>
        <dbReference type="EMBL" id="KAI5677767.1"/>
    </source>
</evidence>
<evidence type="ECO:0000313" key="2">
    <source>
        <dbReference type="Proteomes" id="UP001060085"/>
    </source>
</evidence>
<protein>
    <submittedName>
        <fullName evidence="1">Uncharacterized protein</fullName>
    </submittedName>
</protein>
<gene>
    <name evidence="1" type="ORF">M9H77_08717</name>
</gene>
<dbReference type="EMBL" id="CM044702">
    <property type="protein sequence ID" value="KAI5677767.1"/>
    <property type="molecule type" value="Genomic_DNA"/>
</dbReference>
<keyword evidence="2" id="KW-1185">Reference proteome</keyword>
<proteinExistence type="predicted"/>